<keyword evidence="1" id="KW-0732">Signal</keyword>
<gene>
    <name evidence="2" type="ORF">NAF29_01525</name>
</gene>
<name>A0AA41W433_9GAMM</name>
<dbReference type="Proteomes" id="UP001165393">
    <property type="component" value="Unassembled WGS sequence"/>
</dbReference>
<dbReference type="RefSeq" id="WP_251259720.1">
    <property type="nucleotide sequence ID" value="NZ_JAMQGP010000001.1"/>
</dbReference>
<evidence type="ECO:0000313" key="2">
    <source>
        <dbReference type="EMBL" id="MCM2678350.1"/>
    </source>
</evidence>
<feature type="signal peptide" evidence="1">
    <location>
        <begin position="1"/>
        <end position="21"/>
    </location>
</feature>
<dbReference type="Pfam" id="PF09694">
    <property type="entry name" value="Gcw_chp"/>
    <property type="match status" value="1"/>
</dbReference>
<comment type="caution">
    <text evidence="2">The sequence shown here is derived from an EMBL/GenBank/DDBJ whole genome shotgun (WGS) entry which is preliminary data.</text>
</comment>
<feature type="chain" id="PRO_5041228539" evidence="1">
    <location>
        <begin position="22"/>
        <end position="225"/>
    </location>
</feature>
<proteinExistence type="predicted"/>
<keyword evidence="3" id="KW-1185">Reference proteome</keyword>
<evidence type="ECO:0000313" key="3">
    <source>
        <dbReference type="Proteomes" id="UP001165393"/>
    </source>
</evidence>
<dbReference type="NCBIfam" id="TIGR02001">
    <property type="entry name" value="gcw_chp"/>
    <property type="match status" value="1"/>
</dbReference>
<reference evidence="2 3" key="1">
    <citation type="journal article" date="2013" name="Antonie Van Leeuwenhoek">
        <title>Echinimonas agarilytica gen. nov., sp. nov., a new gammaproteobacterium isolated from the sea urchin Strongylocentrotus intermedius.</title>
        <authorList>
            <person name="Nedashkovskaya O.I."/>
            <person name="Stenkova A.M."/>
            <person name="Zhukova N.V."/>
            <person name="Van Trappen S."/>
            <person name="Lee J.S."/>
            <person name="Kim S.B."/>
        </authorList>
    </citation>
    <scope>NUCLEOTIDE SEQUENCE [LARGE SCALE GENOMIC DNA]</scope>
    <source>
        <strain evidence="2 3">KMM 6351</strain>
    </source>
</reference>
<dbReference type="AlphaFoldDB" id="A0AA41W433"/>
<organism evidence="2 3">
    <name type="scientific">Echinimonas agarilytica</name>
    <dbReference type="NCBI Taxonomy" id="1215918"/>
    <lineage>
        <taxon>Bacteria</taxon>
        <taxon>Pseudomonadati</taxon>
        <taxon>Pseudomonadota</taxon>
        <taxon>Gammaproteobacteria</taxon>
        <taxon>Alteromonadales</taxon>
        <taxon>Echinimonadaceae</taxon>
        <taxon>Echinimonas</taxon>
    </lineage>
</organism>
<sequence length="225" mass="23876">MKATKTLIASAILAASIAAPAAAVEGLSANAAVASDYVWRGLTQTDNGPAISGGIDYDAGNGIYVGTWASNVDFGDDDATYEWDFYAGYAGEIEGFSYDVGAIYYAYPDADEDTDFSELYVSGGYSFLTVGVATLIDSDAGGDFADDFYYNADATFEVAEGLELGLHVGYYDVDGADDEVIDYSASLSKDGFTFWVGSTDIDDDADETKDDEVRAVVSYSVDFDL</sequence>
<dbReference type="EMBL" id="JAMQGP010000001">
    <property type="protein sequence ID" value="MCM2678350.1"/>
    <property type="molecule type" value="Genomic_DNA"/>
</dbReference>
<evidence type="ECO:0000256" key="1">
    <source>
        <dbReference type="SAM" id="SignalP"/>
    </source>
</evidence>
<accession>A0AA41W433</accession>
<dbReference type="InterPro" id="IPR010239">
    <property type="entry name" value="CHP02001"/>
</dbReference>
<protein>
    <submittedName>
        <fullName evidence="2">TorF family putative porin</fullName>
    </submittedName>
</protein>